<dbReference type="InterPro" id="IPR036188">
    <property type="entry name" value="FAD/NAD-bd_sf"/>
</dbReference>
<dbReference type="OrthoDB" id="9766816at2"/>
<dbReference type="GO" id="GO:0071949">
    <property type="term" value="F:FAD binding"/>
    <property type="evidence" value="ECO:0007669"/>
    <property type="project" value="InterPro"/>
</dbReference>
<name>A0A4P6JQY6_KTERU</name>
<dbReference type="AlphaFoldDB" id="A0A4P6JQY6"/>
<dbReference type="InterPro" id="IPR002938">
    <property type="entry name" value="FAD-bd"/>
</dbReference>
<feature type="domain" description="FAD-binding" evidence="1">
    <location>
        <begin position="12"/>
        <end position="325"/>
    </location>
</feature>
<dbReference type="Gene3D" id="3.50.50.60">
    <property type="entry name" value="FAD/NAD(P)-binding domain"/>
    <property type="match status" value="1"/>
</dbReference>
<dbReference type="Gene3D" id="3.30.9.10">
    <property type="entry name" value="D-Amino Acid Oxidase, subunit A, domain 2"/>
    <property type="match status" value="1"/>
</dbReference>
<proteinExistence type="predicted"/>
<dbReference type="PANTHER" id="PTHR46865:SF2">
    <property type="entry name" value="MONOOXYGENASE"/>
    <property type="match status" value="1"/>
</dbReference>
<evidence type="ECO:0000313" key="2">
    <source>
        <dbReference type="EMBL" id="QBD77582.1"/>
    </source>
</evidence>
<dbReference type="RefSeq" id="WP_129888637.1">
    <property type="nucleotide sequence ID" value="NZ_CP035758.1"/>
</dbReference>
<accession>A0A4P6JQY6</accession>
<dbReference type="Proteomes" id="UP000290365">
    <property type="component" value="Chromosome"/>
</dbReference>
<sequence>MQKDLSINNKHILISGASIAGPALACCLRRYGFQPTVVERTKQLREGGYKVDIRGAAVEVARRMGIIDDIRRKSTNMRSATYVTSDNKPIVTMPADFMNGRVDGEDEIMRGDLACILYEQTRQEVEYLFGDSITSLVQNDDGVKVTFERGEPRTFDLVIGADGLHSNVRRLSLGDDSSFIHHLGGYISIFTIPNFLHLDHQELYYSTPGKLVSIYSTGKNTRATCLFFFTSPPLPYDYRDSMQQKKLLANRFAGDGWHIPRLLQFMGDAPDFYFDSTSMIQMDHWSAGRVALLGDAAYCASPASGQGTGLALVGAYVLAGELHAAAGDYQQAFARYESVMREYVKVNQEFATVAVKYFTPQTQIQLWFRNLMLRVLPYVPWKNLITGKIMQDLQRAVNAITLPDYERECTETNQSV</sequence>
<dbReference type="SUPFAM" id="SSF51905">
    <property type="entry name" value="FAD/NAD(P)-binding domain"/>
    <property type="match status" value="1"/>
</dbReference>
<evidence type="ECO:0000259" key="1">
    <source>
        <dbReference type="Pfam" id="PF01494"/>
    </source>
</evidence>
<evidence type="ECO:0000313" key="3">
    <source>
        <dbReference type="Proteomes" id="UP000290365"/>
    </source>
</evidence>
<dbReference type="Pfam" id="PF01494">
    <property type="entry name" value="FAD_binding_3"/>
    <property type="match status" value="1"/>
</dbReference>
<dbReference type="KEGG" id="kbs:EPA93_16925"/>
<protein>
    <submittedName>
        <fullName evidence="2">FAD-dependent oxidoreductase</fullName>
    </submittedName>
</protein>
<dbReference type="InterPro" id="IPR051704">
    <property type="entry name" value="FAD_aromatic-hydroxylase"/>
</dbReference>
<dbReference type="EMBL" id="CP035758">
    <property type="protein sequence ID" value="QBD77582.1"/>
    <property type="molecule type" value="Genomic_DNA"/>
</dbReference>
<keyword evidence="3" id="KW-1185">Reference proteome</keyword>
<dbReference type="PANTHER" id="PTHR46865">
    <property type="entry name" value="OXIDOREDUCTASE-RELATED"/>
    <property type="match status" value="1"/>
</dbReference>
<reference evidence="2 3" key="1">
    <citation type="submission" date="2019-01" db="EMBL/GenBank/DDBJ databases">
        <title>Ktedonosporobacter rubrisoli SCAWS-G2.</title>
        <authorList>
            <person name="Huang Y."/>
            <person name="Yan B."/>
        </authorList>
    </citation>
    <scope>NUCLEOTIDE SEQUENCE [LARGE SCALE GENOMIC DNA]</scope>
    <source>
        <strain evidence="2 3">SCAWS-G2</strain>
    </source>
</reference>
<gene>
    <name evidence="2" type="ORF">EPA93_16925</name>
</gene>
<dbReference type="PRINTS" id="PR00420">
    <property type="entry name" value="RNGMNOXGNASE"/>
</dbReference>
<organism evidence="2 3">
    <name type="scientific">Ktedonosporobacter rubrisoli</name>
    <dbReference type="NCBI Taxonomy" id="2509675"/>
    <lineage>
        <taxon>Bacteria</taxon>
        <taxon>Bacillati</taxon>
        <taxon>Chloroflexota</taxon>
        <taxon>Ktedonobacteria</taxon>
        <taxon>Ktedonobacterales</taxon>
        <taxon>Ktedonosporobacteraceae</taxon>
        <taxon>Ktedonosporobacter</taxon>
    </lineage>
</organism>